<accession>A0A914S5Z7</accession>
<evidence type="ECO:0000313" key="2">
    <source>
        <dbReference type="WBParaSite" id="PEQ_0001404301-mRNA-1"/>
    </source>
</evidence>
<dbReference type="InterPro" id="IPR029034">
    <property type="entry name" value="Cystine-knot_cytokine"/>
</dbReference>
<dbReference type="AlphaFoldDB" id="A0A914S5Z7"/>
<sequence>MKKKESSCSNDELLQCEKHLRSLLNEVDVALKRNKKKRLKRYSPVSASLPDRESAFFLDRVNAIRRNNTFEECKRLSQQELRQMKSRTSSAETVERNVEALERILAELNLQCDVRSPAVISRIQNLTSCGQRGKQPKASLTRSQHLEGQMRNLATKCDVHVVPFGCDKRGGEEDGYLRLCAACQAIRRLPDTFFPPFINEVMCDDDKACLYFYDFRKHFKISKNSSSYNQCFAMETVLNVYLKIFSLKFCCLERWYKRVSGVAEIQFERSSFLRMFCW</sequence>
<keyword evidence="1" id="KW-1185">Reference proteome</keyword>
<proteinExistence type="predicted"/>
<evidence type="ECO:0000313" key="1">
    <source>
        <dbReference type="Proteomes" id="UP000887564"/>
    </source>
</evidence>
<dbReference type="Proteomes" id="UP000887564">
    <property type="component" value="Unplaced"/>
</dbReference>
<dbReference type="WBParaSite" id="PEQ_0001404301-mRNA-1">
    <property type="protein sequence ID" value="PEQ_0001404301-mRNA-1"/>
    <property type="gene ID" value="PEQ_0001404301"/>
</dbReference>
<dbReference type="PANTHER" id="PTHR33995:SF7">
    <property type="entry name" value="BURSICON SUBUNIT ALPHA-RELATED"/>
    <property type="match status" value="1"/>
</dbReference>
<name>A0A914S5Z7_PAREQ</name>
<organism evidence="1 2">
    <name type="scientific">Parascaris equorum</name>
    <name type="common">Equine roundworm</name>
    <dbReference type="NCBI Taxonomy" id="6256"/>
    <lineage>
        <taxon>Eukaryota</taxon>
        <taxon>Metazoa</taxon>
        <taxon>Ecdysozoa</taxon>
        <taxon>Nematoda</taxon>
        <taxon>Chromadorea</taxon>
        <taxon>Rhabditida</taxon>
        <taxon>Spirurina</taxon>
        <taxon>Ascaridomorpha</taxon>
        <taxon>Ascaridoidea</taxon>
        <taxon>Ascarididae</taxon>
        <taxon>Parascaris</taxon>
    </lineage>
</organism>
<dbReference type="SUPFAM" id="SSF57501">
    <property type="entry name" value="Cystine-knot cytokines"/>
    <property type="match status" value="1"/>
</dbReference>
<protein>
    <submittedName>
        <fullName evidence="2">Uncharacterized protein</fullName>
    </submittedName>
</protein>
<reference evidence="2" key="1">
    <citation type="submission" date="2022-11" db="UniProtKB">
        <authorList>
            <consortium name="WormBaseParasite"/>
        </authorList>
    </citation>
    <scope>IDENTIFICATION</scope>
</reference>
<dbReference type="PANTHER" id="PTHR33995">
    <property type="entry name" value="PROTEIN CBG18546"/>
    <property type="match status" value="1"/>
</dbReference>